<dbReference type="InterPro" id="IPR016864">
    <property type="entry name" value="UCP028035"/>
</dbReference>
<sequence>MASQNTYLAYKRDTRHLLYWMIRASNNIIKSSPTAEDDATEPLNTTGQITVSDIVLMSKRIAKHINPVPAIVSKKPDAEIEKSNASHKYFIDSLTEAFEALGGQIWQSRAKTEDDKNKTTDQIEKVVFSNKFNALNLNTSKEGDEDEGVINDDDSDPEDEPAAGPQRRQHKKSSGKGKKGKKGKKPKKKQRPAATKDTNLDDELPDYRRRKWHYLNGAVAGCVSNLAIAMVKRTGSAMFVDFPGHDSYETVMQTITRGDPEKAQSNFTLTLYSHEPGPRAGITRKVEETKLDMLAEIQGWDPNFDLQRATNEQRLKWRRAYTINWLYDLVNLFSSIVVQRNTLKGQHHLYERVDWSIQGPWNVHRRLFGLNEFAGTITSLAMQKQGTDVRQKILPYHVFQLQCIVDSMTVSRGWSLSGLRGHVLHPPAKTFRPRRDVDLFLDRQNERTCSGYLQAVDVLKQFFEKDGILHGNPERHRNHFELLKGIQEDFINWLGETKYMYGFTTIPPSRFSNTNANGLWEYSPFLCGVGLMEGLELAYLMGMLLLDRMPEPFCLVHLHNMLVQKGYISQPVGLYASLEDIYATAFFVGGKIPTSDFGQAFLERVNASSSRRAEFKRRSLARTAAKTAVDVHGVMDVNANRFFRTNSTLALYRQADWNPDRIPESDIQERSALAIMRLAQTKQVVDPVTGKTRFEDTELVSRERAVGIDEEVLLKTTSDLRKILTNDNMETPEALKAFIPEGQHMDSTSRPTQKIGESTKASQKPGDFEISGVNALELLKSDIYNDVCGGVPLSSLNFIWVMVRFMMLFTQFEERLSQLRNPLYVRAYETDREWFQEKRLGLTVLALFEQDEECLKIMAREFESPRAGFMNHVYWEDLQGIGERMSRSKRGEHDQTPDCTVM</sequence>
<dbReference type="EMBL" id="JAKJXP020000060">
    <property type="protein sequence ID" value="KAK7750708.1"/>
    <property type="molecule type" value="Genomic_DNA"/>
</dbReference>
<protein>
    <recommendedName>
        <fullName evidence="2">DUF6604 domain-containing protein</fullName>
    </recommendedName>
</protein>
<dbReference type="PIRSF" id="PIRSF028035">
    <property type="entry name" value="UCP028035"/>
    <property type="match status" value="1"/>
</dbReference>
<feature type="compositionally biased region" description="Polar residues" evidence="1">
    <location>
        <begin position="745"/>
        <end position="762"/>
    </location>
</feature>
<reference evidence="3 4" key="1">
    <citation type="submission" date="2024-02" db="EMBL/GenBank/DDBJ databases">
        <title>De novo assembly and annotation of 12 fungi associated with fruit tree decline syndrome in Ontario, Canada.</title>
        <authorList>
            <person name="Sulman M."/>
            <person name="Ellouze W."/>
            <person name="Ilyukhin E."/>
        </authorList>
    </citation>
    <scope>NUCLEOTIDE SEQUENCE [LARGE SCALE GENOMIC DNA]</scope>
    <source>
        <strain evidence="3 4">M11/M66-122</strain>
    </source>
</reference>
<organism evidence="3 4">
    <name type="scientific">Diatrype stigma</name>
    <dbReference type="NCBI Taxonomy" id="117547"/>
    <lineage>
        <taxon>Eukaryota</taxon>
        <taxon>Fungi</taxon>
        <taxon>Dikarya</taxon>
        <taxon>Ascomycota</taxon>
        <taxon>Pezizomycotina</taxon>
        <taxon>Sordariomycetes</taxon>
        <taxon>Xylariomycetidae</taxon>
        <taxon>Xylariales</taxon>
        <taxon>Diatrypaceae</taxon>
        <taxon>Diatrype</taxon>
    </lineage>
</organism>
<feature type="domain" description="DUF6604" evidence="2">
    <location>
        <begin position="9"/>
        <end position="235"/>
    </location>
</feature>
<feature type="region of interest" description="Disordered" evidence="1">
    <location>
        <begin position="743"/>
        <end position="763"/>
    </location>
</feature>
<gene>
    <name evidence="3" type="ORF">SLS62_007408</name>
</gene>
<feature type="compositionally biased region" description="Basic residues" evidence="1">
    <location>
        <begin position="167"/>
        <end position="191"/>
    </location>
</feature>
<comment type="caution">
    <text evidence="3">The sequence shown here is derived from an EMBL/GenBank/DDBJ whole genome shotgun (WGS) entry which is preliminary data.</text>
</comment>
<proteinExistence type="predicted"/>
<dbReference type="Proteomes" id="UP001320420">
    <property type="component" value="Unassembled WGS sequence"/>
</dbReference>
<evidence type="ECO:0000313" key="4">
    <source>
        <dbReference type="Proteomes" id="UP001320420"/>
    </source>
</evidence>
<accession>A0AAN9YMB3</accession>
<name>A0AAN9YMB3_9PEZI</name>
<dbReference type="PANTHER" id="PTHR38795:SF1">
    <property type="entry name" value="DUF6604 DOMAIN-CONTAINING PROTEIN"/>
    <property type="match status" value="1"/>
</dbReference>
<evidence type="ECO:0000313" key="3">
    <source>
        <dbReference type="EMBL" id="KAK7750708.1"/>
    </source>
</evidence>
<evidence type="ECO:0000256" key="1">
    <source>
        <dbReference type="SAM" id="MobiDB-lite"/>
    </source>
</evidence>
<dbReference type="AlphaFoldDB" id="A0AAN9YMB3"/>
<keyword evidence="4" id="KW-1185">Reference proteome</keyword>
<feature type="region of interest" description="Disordered" evidence="1">
    <location>
        <begin position="137"/>
        <end position="202"/>
    </location>
</feature>
<dbReference type="PANTHER" id="PTHR38795">
    <property type="entry name" value="DUF6604 DOMAIN-CONTAINING PROTEIN"/>
    <property type="match status" value="1"/>
</dbReference>
<dbReference type="Pfam" id="PF20253">
    <property type="entry name" value="DUF6604"/>
    <property type="match status" value="1"/>
</dbReference>
<evidence type="ECO:0000259" key="2">
    <source>
        <dbReference type="Pfam" id="PF20253"/>
    </source>
</evidence>
<dbReference type="InterPro" id="IPR046539">
    <property type="entry name" value="DUF6604"/>
</dbReference>
<feature type="compositionally biased region" description="Acidic residues" evidence="1">
    <location>
        <begin position="143"/>
        <end position="161"/>
    </location>
</feature>